<keyword evidence="2" id="KW-0813">Transport</keyword>
<evidence type="ECO:0000256" key="4">
    <source>
        <dbReference type="ARBA" id="ARBA00022989"/>
    </source>
</evidence>
<dbReference type="Proteomes" id="UP000184330">
    <property type="component" value="Unassembled WGS sequence"/>
</dbReference>
<evidence type="ECO:0000313" key="7">
    <source>
        <dbReference type="EMBL" id="CZR65088.1"/>
    </source>
</evidence>
<accession>A0A1L7XJA1</accession>
<dbReference type="STRING" id="576137.A0A1L7XJA1"/>
<dbReference type="InterPro" id="IPR036259">
    <property type="entry name" value="MFS_trans_sf"/>
</dbReference>
<dbReference type="Gene3D" id="1.20.1250.20">
    <property type="entry name" value="MFS general substrate transporter like domains"/>
    <property type="match status" value="1"/>
</dbReference>
<gene>
    <name evidence="7" type="ORF">PAC_14988</name>
</gene>
<feature type="transmembrane region" description="Helical" evidence="6">
    <location>
        <begin position="119"/>
        <end position="136"/>
    </location>
</feature>
<evidence type="ECO:0000256" key="1">
    <source>
        <dbReference type="ARBA" id="ARBA00004141"/>
    </source>
</evidence>
<feature type="transmembrane region" description="Helical" evidence="6">
    <location>
        <begin position="142"/>
        <end position="166"/>
    </location>
</feature>
<dbReference type="PANTHER" id="PTHR43791:SF47">
    <property type="entry name" value="MAJOR FACILITATOR SUPERFAMILY (MFS) PROFILE DOMAIN-CONTAINING PROTEIN-RELATED"/>
    <property type="match status" value="1"/>
</dbReference>
<evidence type="ECO:0000256" key="3">
    <source>
        <dbReference type="ARBA" id="ARBA00022692"/>
    </source>
</evidence>
<dbReference type="OrthoDB" id="3639251at2759"/>
<dbReference type="AlphaFoldDB" id="A0A1L7XJA1"/>
<dbReference type="GO" id="GO:0016020">
    <property type="term" value="C:membrane"/>
    <property type="evidence" value="ECO:0007669"/>
    <property type="project" value="UniProtKB-SubCell"/>
</dbReference>
<feature type="transmembrane region" description="Helical" evidence="6">
    <location>
        <begin position="89"/>
        <end position="112"/>
    </location>
</feature>
<dbReference type="Pfam" id="PF07690">
    <property type="entry name" value="MFS_1"/>
    <property type="match status" value="1"/>
</dbReference>
<dbReference type="EMBL" id="FJOG01000029">
    <property type="protein sequence ID" value="CZR65088.1"/>
    <property type="molecule type" value="Genomic_DNA"/>
</dbReference>
<keyword evidence="5 6" id="KW-0472">Membrane</keyword>
<feature type="transmembrane region" description="Helical" evidence="6">
    <location>
        <begin position="51"/>
        <end position="69"/>
    </location>
</feature>
<evidence type="ECO:0000313" key="8">
    <source>
        <dbReference type="Proteomes" id="UP000184330"/>
    </source>
</evidence>
<dbReference type="SUPFAM" id="SSF103473">
    <property type="entry name" value="MFS general substrate transporter"/>
    <property type="match status" value="1"/>
</dbReference>
<evidence type="ECO:0000256" key="2">
    <source>
        <dbReference type="ARBA" id="ARBA00022448"/>
    </source>
</evidence>
<dbReference type="GO" id="GO:0022857">
    <property type="term" value="F:transmembrane transporter activity"/>
    <property type="evidence" value="ECO:0007669"/>
    <property type="project" value="InterPro"/>
</dbReference>
<dbReference type="InterPro" id="IPR011701">
    <property type="entry name" value="MFS"/>
</dbReference>
<evidence type="ECO:0000256" key="5">
    <source>
        <dbReference type="ARBA" id="ARBA00023136"/>
    </source>
</evidence>
<keyword evidence="8" id="KW-1185">Reference proteome</keyword>
<sequence length="441" mass="49353">MEAILYNWARIGREVGLPNAALIKALAQDRRITGFTVQEQKSIIWKIDRRLVLTLGFLYMISLMDRTNLGAASIAGTQKELEMNIKNNAYTVISLVFFLPYAIFQPPATILIRRLGPRLFLAVIVFLRGGVMIASLDWQTMAVLRVILGGLEAGFYPGSAYLLNTWYLRYELQKRNAIFYFIGSTASAFAGILAYSLMQLNGPAILQAGGGFSSNNYLFLRHLLLPRDRRLPRTLPKSWRFFASQEADFIIARIEHDRNDTQVEPFHLGTYFCYALDANVWAFSTLYMFTTTYAYAIAYFLPIILGEGMWFSVAKARCLVAPPYVVADIVMFVQAYFGDKWHLRSPIIAFNAAIGIIGLGLLSYTSNNGFRYFGQHPRAVERALKSATLIGGGAIGGIIRTSIFRPKDAPNLQAWDSGLSFGECSLACGTFFADFEILEGE</sequence>
<dbReference type="PANTHER" id="PTHR43791">
    <property type="entry name" value="PERMEASE-RELATED"/>
    <property type="match status" value="1"/>
</dbReference>
<reference evidence="7 8" key="1">
    <citation type="submission" date="2016-03" db="EMBL/GenBank/DDBJ databases">
        <authorList>
            <person name="Ploux O."/>
        </authorList>
    </citation>
    <scope>NUCLEOTIDE SEQUENCE [LARGE SCALE GENOMIC DNA]</scope>
    <source>
        <strain evidence="7 8">UAMH 11012</strain>
    </source>
</reference>
<evidence type="ECO:0000256" key="6">
    <source>
        <dbReference type="SAM" id="Phobius"/>
    </source>
</evidence>
<feature type="transmembrane region" description="Helical" evidence="6">
    <location>
        <begin position="178"/>
        <end position="198"/>
    </location>
</feature>
<proteinExistence type="predicted"/>
<feature type="transmembrane region" description="Helical" evidence="6">
    <location>
        <begin position="318"/>
        <end position="337"/>
    </location>
</feature>
<name>A0A1L7XJA1_9HELO</name>
<feature type="transmembrane region" description="Helical" evidence="6">
    <location>
        <begin position="343"/>
        <end position="364"/>
    </location>
</feature>
<keyword evidence="3 6" id="KW-0812">Transmembrane</keyword>
<protein>
    <submittedName>
        <fullName evidence="7">Related to permease of the major facilitator superfamily</fullName>
    </submittedName>
</protein>
<comment type="subcellular location">
    <subcellularLocation>
        <location evidence="1">Membrane</location>
        <topology evidence="1">Multi-pass membrane protein</topology>
    </subcellularLocation>
</comment>
<keyword evidence="4 6" id="KW-1133">Transmembrane helix</keyword>
<organism evidence="7 8">
    <name type="scientific">Phialocephala subalpina</name>
    <dbReference type="NCBI Taxonomy" id="576137"/>
    <lineage>
        <taxon>Eukaryota</taxon>
        <taxon>Fungi</taxon>
        <taxon>Dikarya</taxon>
        <taxon>Ascomycota</taxon>
        <taxon>Pezizomycotina</taxon>
        <taxon>Leotiomycetes</taxon>
        <taxon>Helotiales</taxon>
        <taxon>Mollisiaceae</taxon>
        <taxon>Phialocephala</taxon>
        <taxon>Phialocephala fortinii species complex</taxon>
    </lineage>
</organism>